<proteinExistence type="inferred from homology"/>
<evidence type="ECO:0000256" key="5">
    <source>
        <dbReference type="HAMAP-Rule" id="MF_02070"/>
    </source>
</evidence>
<sequence>MQDPIKILGVPVHAMTMQEAVKTLEERMLAKEQTFVVTANAEIIMMCQENAEYKKIICEDAELVLPDGAGAVWAGRHLGYKVPERVAGFDLYNELLDLSAHKGYKAYFFGGSPGVAEAAKAKAEELYPGVQVVGCHNGYFKDEDVPQIIADINASGADMLFVALGAPKQEKWLVAHRAELNAKILMGIGGSFDVLAGKMERAPKWMQDASLEWAFRLYKQPSRFMRMMALPKFVIRVMASKF</sequence>
<comment type="catalytic activity">
    <reaction evidence="5">
        <text>UDP-N-acetyl-alpha-D-mannosamine + N-acetyl-alpha-D-glucosaminyl-di-trans,octa-cis-undecaprenyl diphosphate = N-acetyl-beta-D-mannosaminyl-(1-&gt;4)-N-acetyl-alpha-D-glucosaminyl di-trans,octa-cis-undecaprenyl diphosphate + UDP + H(+)</text>
        <dbReference type="Rhea" id="RHEA:16053"/>
        <dbReference type="ChEBI" id="CHEBI:15378"/>
        <dbReference type="ChEBI" id="CHEBI:58223"/>
        <dbReference type="ChEBI" id="CHEBI:62959"/>
        <dbReference type="ChEBI" id="CHEBI:68623"/>
        <dbReference type="ChEBI" id="CHEBI:132210"/>
        <dbReference type="EC" id="2.4.1.187"/>
    </reaction>
</comment>
<dbReference type="Proteomes" id="UP000186777">
    <property type="component" value="Unassembled WGS sequence"/>
</dbReference>
<evidence type="ECO:0000256" key="1">
    <source>
        <dbReference type="ARBA" id="ARBA00022676"/>
    </source>
</evidence>
<dbReference type="PANTHER" id="PTHR34136:SF1">
    <property type="entry name" value="UDP-N-ACETYL-D-MANNOSAMINURONIC ACID TRANSFERASE"/>
    <property type="match status" value="1"/>
</dbReference>
<comment type="function">
    <text evidence="5">Catalyzes the conversion of GlcNAc-PP-undecaprenol into ManNAc-GlcNAc-PP-undecaprenol, the first committed lipid intermediate in the de novo synthesis of teichoic acid.</text>
</comment>
<keyword evidence="2 5" id="KW-0808">Transferase</keyword>
<comment type="similarity">
    <text evidence="5">Belongs to the glycosyltransferase 26 family. TagA/TarA subfamily.</text>
</comment>
<dbReference type="STRING" id="626940.BHW43_07380"/>
<accession>A0A1Q6R479</accession>
<name>A0A1Q6R479_9FIRM</name>
<organism evidence="6 7">
    <name type="scientific">Phascolarctobacterium succinatutens</name>
    <dbReference type="NCBI Taxonomy" id="626940"/>
    <lineage>
        <taxon>Bacteria</taxon>
        <taxon>Bacillati</taxon>
        <taxon>Bacillota</taxon>
        <taxon>Negativicutes</taxon>
        <taxon>Acidaminococcales</taxon>
        <taxon>Acidaminococcaceae</taxon>
        <taxon>Phascolarctobacterium</taxon>
    </lineage>
</organism>
<protein>
    <recommendedName>
        <fullName evidence="5">N-acetylglucosaminyldiphosphoundecaprenol N-acetyl-beta-D-mannosaminyltransferase</fullName>
        <ecNumber evidence="5">2.4.1.187</ecNumber>
    </recommendedName>
    <alternativeName>
        <fullName evidence="5">N-acetylmannosaminyltransferase</fullName>
    </alternativeName>
    <alternativeName>
        <fullName evidence="5">UDP-N-acetylmannosamine transferase</fullName>
    </alternativeName>
    <alternativeName>
        <fullName evidence="5">UDP-N-acetylmannosamine:N-acetylglucosaminyl pyrophosphorylundecaprenol N-acetylmannosaminyltransferase</fullName>
    </alternativeName>
</protein>
<evidence type="ECO:0000256" key="3">
    <source>
        <dbReference type="ARBA" id="ARBA00022944"/>
    </source>
</evidence>
<dbReference type="AlphaFoldDB" id="A0A1Q6R479"/>
<keyword evidence="1 5" id="KW-0328">Glycosyltransferase</keyword>
<evidence type="ECO:0000313" key="6">
    <source>
        <dbReference type="EMBL" id="OLA37090.1"/>
    </source>
</evidence>
<dbReference type="RefSeq" id="WP_303680063.1">
    <property type="nucleotide sequence ID" value="NZ_CAUEQP010000018.1"/>
</dbReference>
<dbReference type="EC" id="2.4.1.187" evidence="5"/>
<keyword evidence="4 5" id="KW-0961">Cell wall biogenesis/degradation</keyword>
<dbReference type="GO" id="GO:0019350">
    <property type="term" value="P:teichoic acid biosynthetic process"/>
    <property type="evidence" value="ECO:0007669"/>
    <property type="project" value="UniProtKB-UniRule"/>
</dbReference>
<dbReference type="GO" id="GO:0071555">
    <property type="term" value="P:cell wall organization"/>
    <property type="evidence" value="ECO:0007669"/>
    <property type="project" value="UniProtKB-KW"/>
</dbReference>
<evidence type="ECO:0000313" key="7">
    <source>
        <dbReference type="Proteomes" id="UP000186777"/>
    </source>
</evidence>
<dbReference type="PANTHER" id="PTHR34136">
    <property type="match status" value="1"/>
</dbReference>
<dbReference type="GO" id="GO:0047244">
    <property type="term" value="F:N-acetylglucosaminyldiphosphoundecaprenol N-acetyl-beta-D-mannosaminyltransferase activity"/>
    <property type="evidence" value="ECO:0007669"/>
    <property type="project" value="UniProtKB-UniRule"/>
</dbReference>
<comment type="caution">
    <text evidence="6">The sequence shown here is derived from an EMBL/GenBank/DDBJ whole genome shotgun (WGS) entry which is preliminary data.</text>
</comment>
<keyword evidence="3 5" id="KW-0777">Teichoic acid biosynthesis</keyword>
<gene>
    <name evidence="6" type="ORF">BHW43_07380</name>
</gene>
<dbReference type="Pfam" id="PF03808">
    <property type="entry name" value="Glyco_tran_WecG"/>
    <property type="match status" value="1"/>
</dbReference>
<reference evidence="6 7" key="1">
    <citation type="journal article" date="2016" name="Nat. Biotechnol.">
        <title>Measurement of bacterial replication rates in microbial communities.</title>
        <authorList>
            <person name="Brown C.T."/>
            <person name="Olm M.R."/>
            <person name="Thomas B.C."/>
            <person name="Banfield J.F."/>
        </authorList>
    </citation>
    <scope>NUCLEOTIDE SEQUENCE [LARGE SCALE GENOMIC DNA]</scope>
    <source>
        <strain evidence="6">46_33</strain>
    </source>
</reference>
<dbReference type="InterPro" id="IPR034714">
    <property type="entry name" value="TagA_TarA"/>
</dbReference>
<dbReference type="HAMAP" id="MF_02070">
    <property type="entry name" value="TagA_TarA"/>
    <property type="match status" value="1"/>
</dbReference>
<dbReference type="CDD" id="cd06533">
    <property type="entry name" value="Glyco_transf_WecG_TagA"/>
    <property type="match status" value="1"/>
</dbReference>
<dbReference type="InterPro" id="IPR004629">
    <property type="entry name" value="WecG_TagA_CpsF"/>
</dbReference>
<evidence type="ECO:0000256" key="2">
    <source>
        <dbReference type="ARBA" id="ARBA00022679"/>
    </source>
</evidence>
<dbReference type="NCBIfam" id="TIGR00696">
    <property type="entry name" value="wecG_tagA_cpsF"/>
    <property type="match status" value="1"/>
</dbReference>
<dbReference type="EMBL" id="MNTG01000033">
    <property type="protein sequence ID" value="OLA37090.1"/>
    <property type="molecule type" value="Genomic_DNA"/>
</dbReference>
<dbReference type="UniPathway" id="UPA00632"/>
<comment type="pathway">
    <text evidence="5">Cell wall biogenesis; teichoic acid biosynthesis.</text>
</comment>
<evidence type="ECO:0000256" key="4">
    <source>
        <dbReference type="ARBA" id="ARBA00023316"/>
    </source>
</evidence>